<evidence type="ECO:0000313" key="1">
    <source>
        <dbReference type="EMBL" id="EXI89988.1"/>
    </source>
</evidence>
<keyword evidence="2" id="KW-1185">Reference proteome</keyword>
<organism evidence="1 2">
    <name type="scientific">Accumulibacter regalis</name>
    <dbReference type="NCBI Taxonomy" id="522306"/>
    <lineage>
        <taxon>Bacteria</taxon>
        <taxon>Pseudomonadati</taxon>
        <taxon>Pseudomonadota</taxon>
        <taxon>Betaproteobacteria</taxon>
        <taxon>Candidatus Accumulibacter</taxon>
    </lineage>
</organism>
<dbReference type="eggNOG" id="ENOG5033IGB">
    <property type="taxonomic scope" value="Bacteria"/>
</dbReference>
<dbReference type="STRING" id="1454004.AW11_01170"/>
<name>A0A011P510_ACCRE</name>
<evidence type="ECO:0000313" key="2">
    <source>
        <dbReference type="Proteomes" id="UP000022141"/>
    </source>
</evidence>
<dbReference type="EMBL" id="JEMY01000011">
    <property type="protein sequence ID" value="EXI89988.1"/>
    <property type="molecule type" value="Genomic_DNA"/>
</dbReference>
<dbReference type="AlphaFoldDB" id="A0A011P510"/>
<comment type="caution">
    <text evidence="1">The sequence shown here is derived from an EMBL/GenBank/DDBJ whole genome shotgun (WGS) entry which is preliminary data.</text>
</comment>
<proteinExistence type="predicted"/>
<protein>
    <submittedName>
        <fullName evidence="1">Uncharacterized protein</fullName>
    </submittedName>
</protein>
<reference evidence="1" key="1">
    <citation type="submission" date="2014-02" db="EMBL/GenBank/DDBJ databases">
        <title>Expanding our view of genomic diversity in Candidatus Accumulibacter clades.</title>
        <authorList>
            <person name="Skennerton C.T."/>
            <person name="Barr J.J."/>
            <person name="Slater F.R."/>
            <person name="Bond P.L."/>
            <person name="Tyson G.W."/>
        </authorList>
    </citation>
    <scope>NUCLEOTIDE SEQUENCE [LARGE SCALE GENOMIC DNA]</scope>
</reference>
<dbReference type="Proteomes" id="UP000022141">
    <property type="component" value="Unassembled WGS sequence"/>
</dbReference>
<accession>A0A011P510</accession>
<gene>
    <name evidence="1" type="ORF">AW11_01170</name>
</gene>
<sequence>MSIGVRVMFVDGDRIIRVPLRRFDRLFDRDFNEAMPEYAGQRVRCAMVYVELADRKPVEVVRIDYMVLPLDPEGRVDADLQSRKLMLAGEMFGFGMTGTAERVVDFGPYLAERQYRAEYKWKPTENEERALVDLALEH</sequence>
<dbReference type="PATRIC" id="fig|1454004.3.peg.1222"/>